<name>A0A2P6RN09_ROSCH</name>
<dbReference type="EMBL" id="PDCK01000040">
    <property type="protein sequence ID" value="PRQ47812.1"/>
    <property type="molecule type" value="Genomic_DNA"/>
</dbReference>
<evidence type="ECO:0000313" key="1">
    <source>
        <dbReference type="EMBL" id="PRQ47812.1"/>
    </source>
</evidence>
<evidence type="ECO:0000313" key="2">
    <source>
        <dbReference type="Proteomes" id="UP000238479"/>
    </source>
</evidence>
<comment type="caution">
    <text evidence="1">The sequence shown here is derived from an EMBL/GenBank/DDBJ whole genome shotgun (WGS) entry which is preliminary data.</text>
</comment>
<dbReference type="Proteomes" id="UP000238479">
    <property type="component" value="Chromosome 2"/>
</dbReference>
<dbReference type="Gramene" id="PRQ47812">
    <property type="protein sequence ID" value="PRQ47812"/>
    <property type="gene ID" value="RchiOBHm_Chr2g0103781"/>
</dbReference>
<protein>
    <submittedName>
        <fullName evidence="1">Uncharacterized protein</fullName>
    </submittedName>
</protein>
<proteinExistence type="predicted"/>
<dbReference type="AlphaFoldDB" id="A0A2P6RN09"/>
<keyword evidence="2" id="KW-1185">Reference proteome</keyword>
<sequence>MAAMACYFPHVLYAFHWKQKLVGWAFSWLYTKSGMTLYLKILLTDSCCFKSKFGRPI</sequence>
<gene>
    <name evidence="1" type="ORF">RchiOBHm_Chr2g0103781</name>
</gene>
<reference evidence="1 2" key="1">
    <citation type="journal article" date="2018" name="Nat. Genet.">
        <title>The Rosa genome provides new insights in the design of modern roses.</title>
        <authorList>
            <person name="Bendahmane M."/>
        </authorList>
    </citation>
    <scope>NUCLEOTIDE SEQUENCE [LARGE SCALE GENOMIC DNA]</scope>
    <source>
        <strain evidence="2">cv. Old Blush</strain>
    </source>
</reference>
<organism evidence="1 2">
    <name type="scientific">Rosa chinensis</name>
    <name type="common">China rose</name>
    <dbReference type="NCBI Taxonomy" id="74649"/>
    <lineage>
        <taxon>Eukaryota</taxon>
        <taxon>Viridiplantae</taxon>
        <taxon>Streptophyta</taxon>
        <taxon>Embryophyta</taxon>
        <taxon>Tracheophyta</taxon>
        <taxon>Spermatophyta</taxon>
        <taxon>Magnoliopsida</taxon>
        <taxon>eudicotyledons</taxon>
        <taxon>Gunneridae</taxon>
        <taxon>Pentapetalae</taxon>
        <taxon>rosids</taxon>
        <taxon>fabids</taxon>
        <taxon>Rosales</taxon>
        <taxon>Rosaceae</taxon>
        <taxon>Rosoideae</taxon>
        <taxon>Rosoideae incertae sedis</taxon>
        <taxon>Rosa</taxon>
    </lineage>
</organism>
<accession>A0A2P6RN09</accession>